<comment type="caution">
    <text evidence="1">The sequence shown here is derived from an EMBL/GenBank/DDBJ whole genome shotgun (WGS) entry which is preliminary data.</text>
</comment>
<dbReference type="Proteomes" id="UP000323225">
    <property type="component" value="Unassembled WGS sequence"/>
</dbReference>
<reference evidence="1 2" key="1">
    <citation type="submission" date="2019-09" db="EMBL/GenBank/DDBJ databases">
        <authorList>
            <person name="Kritzky A."/>
            <person name="Schelkanova E.Y."/>
            <person name="Alkhova Z.V."/>
            <person name="Smirnova N.I."/>
        </authorList>
    </citation>
    <scope>NUCLEOTIDE SEQUENCE [LARGE SCALE GENOMIC DNA]</scope>
    <source>
        <strain evidence="1 2">M1526</strain>
    </source>
</reference>
<gene>
    <name evidence="1" type="ORF">F0M16_22430</name>
</gene>
<dbReference type="EMBL" id="VUAA01000061">
    <property type="protein sequence ID" value="KAA1252533.1"/>
    <property type="molecule type" value="Genomic_DNA"/>
</dbReference>
<proteinExistence type="predicted"/>
<evidence type="ECO:0000313" key="1">
    <source>
        <dbReference type="EMBL" id="KAA1252533.1"/>
    </source>
</evidence>
<evidence type="ECO:0000313" key="2">
    <source>
        <dbReference type="Proteomes" id="UP000323225"/>
    </source>
</evidence>
<protein>
    <submittedName>
        <fullName evidence="1">Uncharacterized protein</fullName>
    </submittedName>
</protein>
<name>A0A5B1BYP2_VIBCL</name>
<organism evidence="1 2">
    <name type="scientific">Vibrio cholerae</name>
    <dbReference type="NCBI Taxonomy" id="666"/>
    <lineage>
        <taxon>Bacteria</taxon>
        <taxon>Pseudomonadati</taxon>
        <taxon>Pseudomonadota</taxon>
        <taxon>Gammaproteobacteria</taxon>
        <taxon>Vibrionales</taxon>
        <taxon>Vibrionaceae</taxon>
        <taxon>Vibrio</taxon>
    </lineage>
</organism>
<sequence length="71" mass="7961">MHNGNVLCGFDDVKEIQIRVFASDDFDSYNLSLITHNDKSILLEEHNDLLVTKELAGNIADFLAVSVRIVN</sequence>
<accession>A0A5B1BYP2</accession>
<dbReference type="AlphaFoldDB" id="A0A5B1BYP2"/>